<dbReference type="EMBL" id="OPYN01000063">
    <property type="protein sequence ID" value="SPO59568.1"/>
    <property type="molecule type" value="Genomic_DNA"/>
</dbReference>
<name>A0AAQ1P5C5_9PSED</name>
<comment type="caution">
    <text evidence="1">The sequence shown here is derived from an EMBL/GenBank/DDBJ whole genome shotgun (WGS) entry which is preliminary data.</text>
</comment>
<dbReference type="Proteomes" id="UP000294335">
    <property type="component" value="Unassembled WGS sequence"/>
</dbReference>
<dbReference type="AlphaFoldDB" id="A0AAQ1P5C5"/>
<evidence type="ECO:0000313" key="1">
    <source>
        <dbReference type="EMBL" id="SPO59568.1"/>
    </source>
</evidence>
<gene>
    <name evidence="1" type="ORF">JV551A3_V1_630084</name>
</gene>
<accession>A0AAQ1P5C5</accession>
<reference evidence="1 2" key="1">
    <citation type="submission" date="2018-02" db="EMBL/GenBank/DDBJ databases">
        <authorList>
            <person name="Dubost A."/>
        </authorList>
    </citation>
    <scope>NUCLEOTIDE SEQUENCE [LARGE SCALE GENOMIC DNA]</scope>
    <source>
        <strain evidence="2">JV551A3</strain>
    </source>
</reference>
<evidence type="ECO:0000313" key="2">
    <source>
        <dbReference type="Proteomes" id="UP000294335"/>
    </source>
</evidence>
<protein>
    <submittedName>
        <fullName evidence="1">Uncharacterized protein</fullName>
    </submittedName>
</protein>
<keyword evidence="2" id="KW-1185">Reference proteome</keyword>
<sequence length="61" mass="7138">MYVFRNRFVILVERKRYGRCGVEKGLGIKPLHNRVRRGCVSISIRCIEFDTISQCRAHDQG</sequence>
<organism evidence="1 2">
    <name type="scientific">Pseudomonas inefficax</name>
    <dbReference type="NCBI Taxonomy" id="2078786"/>
    <lineage>
        <taxon>Bacteria</taxon>
        <taxon>Pseudomonadati</taxon>
        <taxon>Pseudomonadota</taxon>
        <taxon>Gammaproteobacteria</taxon>
        <taxon>Pseudomonadales</taxon>
        <taxon>Pseudomonadaceae</taxon>
        <taxon>Pseudomonas</taxon>
    </lineage>
</organism>
<proteinExistence type="predicted"/>